<proteinExistence type="inferred from homology"/>
<dbReference type="SUPFAM" id="SSF53383">
    <property type="entry name" value="PLP-dependent transferases"/>
    <property type="match status" value="1"/>
</dbReference>
<dbReference type="GO" id="GO:0051536">
    <property type="term" value="F:iron-sulfur cluster binding"/>
    <property type="evidence" value="ECO:0007669"/>
    <property type="project" value="UniProtKB-KW"/>
</dbReference>
<dbReference type="Gene3D" id="3.40.640.10">
    <property type="entry name" value="Type I PLP-dependent aspartate aminotransferase-like (Major domain)"/>
    <property type="match status" value="1"/>
</dbReference>
<keyword evidence="8" id="KW-0408">Iron</keyword>
<dbReference type="OrthoDB" id="9804366at2"/>
<comment type="cofactor">
    <cofactor evidence="1">
        <name>pyridoxal 5'-phosphate</name>
        <dbReference type="ChEBI" id="CHEBI:597326"/>
    </cofactor>
</comment>
<keyword evidence="5 12" id="KW-0808">Transferase</keyword>
<evidence type="ECO:0000256" key="1">
    <source>
        <dbReference type="ARBA" id="ARBA00001933"/>
    </source>
</evidence>
<protein>
    <recommendedName>
        <fullName evidence="4">Cysteine desulfurase</fullName>
    </recommendedName>
</protein>
<dbReference type="Gene3D" id="3.90.1150.10">
    <property type="entry name" value="Aspartate Aminotransferase, domain 1"/>
    <property type="match status" value="1"/>
</dbReference>
<reference evidence="12 13" key="1">
    <citation type="submission" date="2016-05" db="EMBL/GenBank/DDBJ databases">
        <title>Complete genome sequence of Novosphingobium guangzhouense SA925(T).</title>
        <authorList>
            <person name="Sha S."/>
        </authorList>
    </citation>
    <scope>NUCLEOTIDE SEQUENCE [LARGE SCALE GENOMIC DNA]</scope>
    <source>
        <strain evidence="12 13">SA925</strain>
    </source>
</reference>
<dbReference type="InterPro" id="IPR015422">
    <property type="entry name" value="PyrdxlP-dep_Trfase_small"/>
</dbReference>
<dbReference type="RefSeq" id="WP_103095606.1">
    <property type="nucleotide sequence ID" value="NZ_LYMM01000029.1"/>
</dbReference>
<keyword evidence="13" id="KW-1185">Reference proteome</keyword>
<gene>
    <name evidence="12" type="ORF">A8V01_03615</name>
</gene>
<comment type="similarity">
    <text evidence="3">Belongs to the class-V pyridoxal-phosphate-dependent aminotransferase family. NifS/IscS subfamily.</text>
</comment>
<evidence type="ECO:0000313" key="13">
    <source>
        <dbReference type="Proteomes" id="UP000236327"/>
    </source>
</evidence>
<comment type="function">
    <text evidence="2">Catalyzes the removal of elemental sulfur atoms from cysteine to produce alanine. Seems to participate in the biosynthesis of the nitrogenase metalloclusters by providing the inorganic sulfur required for the Fe-S core formation.</text>
</comment>
<keyword evidence="12" id="KW-0032">Aminotransferase</keyword>
<dbReference type="Pfam" id="PF00266">
    <property type="entry name" value="Aminotran_5"/>
    <property type="match status" value="1"/>
</dbReference>
<dbReference type="EMBL" id="LYMM01000029">
    <property type="protein sequence ID" value="PNU04942.1"/>
    <property type="molecule type" value="Genomic_DNA"/>
</dbReference>
<dbReference type="InterPro" id="IPR015424">
    <property type="entry name" value="PyrdxlP-dep_Trfase"/>
</dbReference>
<dbReference type="PANTHER" id="PTHR11601:SF34">
    <property type="entry name" value="CYSTEINE DESULFURASE"/>
    <property type="match status" value="1"/>
</dbReference>
<evidence type="ECO:0000313" key="12">
    <source>
        <dbReference type="EMBL" id="PNU04942.1"/>
    </source>
</evidence>
<dbReference type="InterPro" id="IPR000192">
    <property type="entry name" value="Aminotrans_V_dom"/>
</dbReference>
<feature type="domain" description="Aminotransferase class V" evidence="11">
    <location>
        <begin position="6"/>
        <end position="341"/>
    </location>
</feature>
<dbReference type="InterPro" id="IPR016454">
    <property type="entry name" value="Cysteine_dSase"/>
</dbReference>
<comment type="caution">
    <text evidence="12">The sequence shown here is derived from an EMBL/GenBank/DDBJ whole genome shotgun (WGS) entry which is preliminary data.</text>
</comment>
<dbReference type="AlphaFoldDB" id="A0A2K2G1R2"/>
<evidence type="ECO:0000256" key="4">
    <source>
        <dbReference type="ARBA" id="ARBA00013558"/>
    </source>
</evidence>
<sequence length="351" mass="36476">MALQNIYLDHAATTPMLPSAREAWLDGAAIWANPSSPHAPGRAARAALEDARARVKAALGWQGEVIFTSGASEALALGLGRAKAEQRFVSAVEHDAVFRAAPDANVIPMRDGEVDAEALGAALSEGGRAVVAVQSINSEAGTVLLPFARNLLAEQVRESGGLFLADCSQSAGKVALPDADMLVLSAHKLGGPIGVGALLVRDFAMIEPTGGQERGYRAGTENLPGALGFAAALEAGGIESWATSAEQRFDFRNRLQLHGEVIQPGVQCSHIFAVAAPKISATAMLIRMDAKGFAISAGSACSSGTLKQSRVLQGFGIDPETAKRTVRVSLGWNTTPAELDGFADAWAEVNA</sequence>
<name>A0A2K2G1R2_9SPHN</name>
<dbReference type="InterPro" id="IPR015421">
    <property type="entry name" value="PyrdxlP-dep_Trfase_major"/>
</dbReference>
<keyword evidence="6" id="KW-0479">Metal-binding</keyword>
<dbReference type="GO" id="GO:0008483">
    <property type="term" value="F:transaminase activity"/>
    <property type="evidence" value="ECO:0007669"/>
    <property type="project" value="UniProtKB-KW"/>
</dbReference>
<dbReference type="PIRSF" id="PIRSF005572">
    <property type="entry name" value="NifS"/>
    <property type="match status" value="1"/>
</dbReference>
<evidence type="ECO:0000256" key="8">
    <source>
        <dbReference type="ARBA" id="ARBA00023004"/>
    </source>
</evidence>
<evidence type="ECO:0000256" key="2">
    <source>
        <dbReference type="ARBA" id="ARBA00003120"/>
    </source>
</evidence>
<dbReference type="Gene3D" id="1.10.260.50">
    <property type="match status" value="1"/>
</dbReference>
<evidence type="ECO:0000259" key="11">
    <source>
        <dbReference type="Pfam" id="PF00266"/>
    </source>
</evidence>
<evidence type="ECO:0000256" key="5">
    <source>
        <dbReference type="ARBA" id="ARBA00022679"/>
    </source>
</evidence>
<evidence type="ECO:0000256" key="10">
    <source>
        <dbReference type="ARBA" id="ARBA00050776"/>
    </source>
</evidence>
<evidence type="ECO:0000256" key="6">
    <source>
        <dbReference type="ARBA" id="ARBA00022723"/>
    </source>
</evidence>
<organism evidence="12 13">
    <name type="scientific">Novosphingobium guangzhouense</name>
    <dbReference type="NCBI Taxonomy" id="1850347"/>
    <lineage>
        <taxon>Bacteria</taxon>
        <taxon>Pseudomonadati</taxon>
        <taxon>Pseudomonadota</taxon>
        <taxon>Alphaproteobacteria</taxon>
        <taxon>Sphingomonadales</taxon>
        <taxon>Sphingomonadaceae</taxon>
        <taxon>Novosphingobium</taxon>
    </lineage>
</organism>
<dbReference type="Proteomes" id="UP000236327">
    <property type="component" value="Unassembled WGS sequence"/>
</dbReference>
<evidence type="ECO:0000256" key="3">
    <source>
        <dbReference type="ARBA" id="ARBA00006490"/>
    </source>
</evidence>
<dbReference type="GO" id="GO:0031071">
    <property type="term" value="F:cysteine desulfurase activity"/>
    <property type="evidence" value="ECO:0007669"/>
    <property type="project" value="UniProtKB-EC"/>
</dbReference>
<dbReference type="PANTHER" id="PTHR11601">
    <property type="entry name" value="CYSTEINE DESULFURYLASE FAMILY MEMBER"/>
    <property type="match status" value="1"/>
</dbReference>
<comment type="catalytic activity">
    <reaction evidence="10">
        <text>(sulfur carrier)-H + L-cysteine = (sulfur carrier)-SH + L-alanine</text>
        <dbReference type="Rhea" id="RHEA:43892"/>
        <dbReference type="Rhea" id="RHEA-COMP:14737"/>
        <dbReference type="Rhea" id="RHEA-COMP:14739"/>
        <dbReference type="ChEBI" id="CHEBI:29917"/>
        <dbReference type="ChEBI" id="CHEBI:35235"/>
        <dbReference type="ChEBI" id="CHEBI:57972"/>
        <dbReference type="ChEBI" id="CHEBI:64428"/>
        <dbReference type="EC" id="2.8.1.7"/>
    </reaction>
</comment>
<keyword evidence="7" id="KW-0663">Pyridoxal phosphate</keyword>
<accession>A0A2K2G1R2</accession>
<keyword evidence="9" id="KW-0411">Iron-sulfur</keyword>
<dbReference type="GO" id="GO:0046872">
    <property type="term" value="F:metal ion binding"/>
    <property type="evidence" value="ECO:0007669"/>
    <property type="project" value="UniProtKB-KW"/>
</dbReference>
<evidence type="ECO:0000256" key="7">
    <source>
        <dbReference type="ARBA" id="ARBA00022898"/>
    </source>
</evidence>
<evidence type="ECO:0000256" key="9">
    <source>
        <dbReference type="ARBA" id="ARBA00023014"/>
    </source>
</evidence>